<reference evidence="4" key="1">
    <citation type="submission" date="2019-01" db="EMBL/GenBank/DDBJ databases">
        <title>Sinorhodobacter populi sp. nov. isolated from the symptomatic bark tissue of Populus euramericana canker.</title>
        <authorList>
            <person name="Xu G."/>
        </authorList>
    </citation>
    <scope>NUCLEOTIDE SEQUENCE [LARGE SCALE GENOMIC DNA]</scope>
    <source>
        <strain evidence="4">CGMCC 1.12963</strain>
    </source>
</reference>
<protein>
    <submittedName>
        <fullName evidence="4">ATPase</fullName>
    </submittedName>
</protein>
<proteinExistence type="inferred from homology"/>
<dbReference type="InterPro" id="IPR023335">
    <property type="entry name" value="ATP12_ortho_dom_sf"/>
</dbReference>
<dbReference type="Gene3D" id="1.10.3580.10">
    <property type="entry name" value="ATP12 ATPase"/>
    <property type="match status" value="1"/>
</dbReference>
<dbReference type="Gene3D" id="3.30.2180.10">
    <property type="entry name" value="ATP12-like"/>
    <property type="match status" value="1"/>
</dbReference>
<dbReference type="GO" id="GO:0043461">
    <property type="term" value="P:proton-transporting ATP synthase complex assembly"/>
    <property type="evidence" value="ECO:0007669"/>
    <property type="project" value="InterPro"/>
</dbReference>
<dbReference type="InterPro" id="IPR011419">
    <property type="entry name" value="ATP12_ATP_synth-F1-assembly"/>
</dbReference>
<evidence type="ECO:0000313" key="5">
    <source>
        <dbReference type="Proteomes" id="UP000288071"/>
    </source>
</evidence>
<keyword evidence="3" id="KW-0143">Chaperone</keyword>
<organism evidence="4 5">
    <name type="scientific">Paenirhodobacter huangdaonensis</name>
    <dbReference type="NCBI Taxonomy" id="2501515"/>
    <lineage>
        <taxon>Bacteria</taxon>
        <taxon>Pseudomonadati</taxon>
        <taxon>Pseudomonadota</taxon>
        <taxon>Alphaproteobacteria</taxon>
        <taxon>Rhodobacterales</taxon>
        <taxon>Rhodobacter group</taxon>
        <taxon>Paenirhodobacter</taxon>
    </lineage>
</organism>
<dbReference type="PANTHER" id="PTHR21013">
    <property type="entry name" value="ATP SYNTHASE MITOCHONDRIAL F1 COMPLEX ASSEMBLY FACTOR 2/ATP12 PROTEIN, MITOCHONDRIAL PRECURSOR"/>
    <property type="match status" value="1"/>
</dbReference>
<evidence type="ECO:0000256" key="1">
    <source>
        <dbReference type="ARBA" id="ARBA00008231"/>
    </source>
</evidence>
<comment type="similarity">
    <text evidence="1">Belongs to the ATP12 family.</text>
</comment>
<dbReference type="AlphaFoldDB" id="A0A3S4MDW7"/>
<dbReference type="PANTHER" id="PTHR21013:SF10">
    <property type="entry name" value="ATP SYNTHASE MITOCHONDRIAL F1 COMPLEX ASSEMBLY FACTOR 2"/>
    <property type="match status" value="1"/>
</dbReference>
<dbReference type="RefSeq" id="WP_128157655.1">
    <property type="nucleotide sequence ID" value="NZ_JBHSOM010000010.1"/>
</dbReference>
<name>A0A3S4MDW7_9RHOB</name>
<comment type="caution">
    <text evidence="4">The sequence shown here is derived from an EMBL/GenBank/DDBJ whole genome shotgun (WGS) entry which is preliminary data.</text>
</comment>
<keyword evidence="5" id="KW-1185">Reference proteome</keyword>
<reference evidence="4" key="2">
    <citation type="submission" date="2019-01" db="EMBL/GenBank/DDBJ databases">
        <authorList>
            <person name="Li Y."/>
        </authorList>
    </citation>
    <scope>NUCLEOTIDE SEQUENCE [LARGE SCALE GENOMIC DNA]</scope>
    <source>
        <strain evidence="4">CGMCC 1.12963</strain>
    </source>
</reference>
<dbReference type="InterPro" id="IPR042272">
    <property type="entry name" value="ATP12_ATP_synth-F1-assembly_N"/>
</dbReference>
<dbReference type="SUPFAM" id="SSF160909">
    <property type="entry name" value="ATP12-like"/>
    <property type="match status" value="1"/>
</dbReference>
<keyword evidence="2" id="KW-0809">Transit peptide</keyword>
<dbReference type="Proteomes" id="UP000288071">
    <property type="component" value="Unassembled WGS sequence"/>
</dbReference>
<dbReference type="EMBL" id="SAVA01000013">
    <property type="protein sequence ID" value="RWR48942.1"/>
    <property type="molecule type" value="Genomic_DNA"/>
</dbReference>
<gene>
    <name evidence="4" type="ORF">EOW66_17640</name>
</gene>
<dbReference type="Pfam" id="PF07542">
    <property type="entry name" value="ATP12"/>
    <property type="match status" value="1"/>
</dbReference>
<sequence length="237" mass="25476">MSGWAPKRFWTSAEVAEAPGGFAVTLDGRHVKTPAKAPLVVPSRALAEAIAREWQAQDEKIDPATMPVTRGANAAIDKVRTQHAEVAALIADYGGTDLLCYRAEAPRELVARQSAHWDPLLDWAEAALGARLAVTQGVVPVAQPEATLAALSARVAAMDEWQLAALHDLVGLTGSLVLGLAVAEGRLTADEAWTIAQIDEAWQAEQWGADDEAAAHADRKRAALLDAERFWRMRHAL</sequence>
<evidence type="ECO:0000313" key="4">
    <source>
        <dbReference type="EMBL" id="RWR48942.1"/>
    </source>
</evidence>
<evidence type="ECO:0000256" key="3">
    <source>
        <dbReference type="ARBA" id="ARBA00023186"/>
    </source>
</evidence>
<accession>A0A3S4MDW7</accession>
<evidence type="ECO:0000256" key="2">
    <source>
        <dbReference type="ARBA" id="ARBA00022946"/>
    </source>
</evidence>